<evidence type="ECO:0000256" key="1">
    <source>
        <dbReference type="SAM" id="MobiDB-lite"/>
    </source>
</evidence>
<reference evidence="3 4" key="1">
    <citation type="journal article" date="2019" name="Int. J. Syst. Evol. Microbiol.">
        <title>The Global Catalogue of Microorganisms (GCM) 10K type strain sequencing project: providing services to taxonomists for standard genome sequencing and annotation.</title>
        <authorList>
            <consortium name="The Broad Institute Genomics Platform"/>
            <consortium name="The Broad Institute Genome Sequencing Center for Infectious Disease"/>
            <person name="Wu L."/>
            <person name="Ma J."/>
        </authorList>
    </citation>
    <scope>NUCLEOTIDE SEQUENCE [LARGE SCALE GENOMIC DNA]</scope>
    <source>
        <strain evidence="3 4">JCM 19585</strain>
    </source>
</reference>
<dbReference type="InterPro" id="IPR013783">
    <property type="entry name" value="Ig-like_fold"/>
</dbReference>
<dbReference type="EMBL" id="BMPF01000001">
    <property type="protein sequence ID" value="GGL25076.1"/>
    <property type="molecule type" value="Genomic_DNA"/>
</dbReference>
<evidence type="ECO:0000313" key="3">
    <source>
        <dbReference type="EMBL" id="GGL25076.1"/>
    </source>
</evidence>
<keyword evidence="2" id="KW-0812">Transmembrane</keyword>
<dbReference type="Gene3D" id="2.60.40.10">
    <property type="entry name" value="Immunoglobulins"/>
    <property type="match status" value="1"/>
</dbReference>
<protein>
    <recommendedName>
        <fullName evidence="5">Big-1 domain-containing protein</fullName>
    </recommendedName>
</protein>
<dbReference type="RefSeq" id="WP_188878529.1">
    <property type="nucleotide sequence ID" value="NZ_BMPF01000001.1"/>
</dbReference>
<dbReference type="OrthoDB" id="121941at2157"/>
<comment type="caution">
    <text evidence="3">The sequence shown here is derived from an EMBL/GenBank/DDBJ whole genome shotgun (WGS) entry which is preliminary data.</text>
</comment>
<keyword evidence="2" id="KW-1133">Transmembrane helix</keyword>
<dbReference type="SUPFAM" id="SSF49373">
    <property type="entry name" value="Invasin/intimin cell-adhesion fragments"/>
    <property type="match status" value="1"/>
</dbReference>
<name>A0A830EU62_9EURY</name>
<evidence type="ECO:0008006" key="5">
    <source>
        <dbReference type="Google" id="ProtNLM"/>
    </source>
</evidence>
<evidence type="ECO:0000256" key="2">
    <source>
        <dbReference type="SAM" id="Phobius"/>
    </source>
</evidence>
<proteinExistence type="predicted"/>
<evidence type="ECO:0000313" key="4">
    <source>
        <dbReference type="Proteomes" id="UP000628840"/>
    </source>
</evidence>
<feature type="transmembrane region" description="Helical" evidence="2">
    <location>
        <begin position="7"/>
        <end position="27"/>
    </location>
</feature>
<dbReference type="InterPro" id="IPR008964">
    <property type="entry name" value="Invasin/intimin_cell_adhesion"/>
</dbReference>
<keyword evidence="4" id="KW-1185">Reference proteome</keyword>
<accession>A0A830EU62</accession>
<gene>
    <name evidence="3" type="ORF">GCM10009037_05780</name>
</gene>
<dbReference type="AlphaFoldDB" id="A0A830EU62"/>
<organism evidence="3 4">
    <name type="scientific">Halarchaeum grantii</name>
    <dbReference type="NCBI Taxonomy" id="1193105"/>
    <lineage>
        <taxon>Archaea</taxon>
        <taxon>Methanobacteriati</taxon>
        <taxon>Methanobacteriota</taxon>
        <taxon>Stenosarchaea group</taxon>
        <taxon>Halobacteria</taxon>
        <taxon>Halobacteriales</taxon>
        <taxon>Halobacteriaceae</taxon>
    </lineage>
</organism>
<keyword evidence="2" id="KW-0472">Membrane</keyword>
<sequence>MRDRRAVAGVVGAVLLFGILVISLSIYQAQVVPAENEQLEFQHNERIHDQLTDVRNAVLRTAGSGNSQPVSVSLGLRYPTRVAAVNPPPVTGTLRTDSFASNVTIRNVEATNAETADYVSGTLSYSTSRLVYSGDYHEYRNAPRTVYENGVLYNQFDNGANLTLTGQSMLSGNRLTLVTLAGDYEESGIRSASVDPHPSSAPYHEVTVTNESNGPLVLSLPTTLPDSTWEDLLAEQISSGRVLDVTPGDNGTVDVRLEPGTYVLQLSRVGVGSGVEDPGPHYLVRDGGDGATLNPGESHTLDVAVRDRFNNPFAGQTVNATVTRGPGSVSGPATTGSDGGASFTYTAPGTVSGSEAVGVTVWFGASNASAAGTLERTTFDLTVTSGGSSGGGGGNSDRQVTLVRGSEGTFWNGIQFDVRNTGSGPVDVTAVRVENTTNSKVDGIWESQTGSYARGQHEVYIDAAEQGVLEMDGTPYSEDSGTELPIGSREPMTEDATLNGQTNATVYIGAFWQNKNQRANMRGETVYVTLYVDGSPNTYEITIPN</sequence>
<feature type="region of interest" description="Disordered" evidence="1">
    <location>
        <begin position="317"/>
        <end position="336"/>
    </location>
</feature>
<dbReference type="Proteomes" id="UP000628840">
    <property type="component" value="Unassembled WGS sequence"/>
</dbReference>